<feature type="chain" id="PRO_5038820555" description="PE-PGRS family protein" evidence="2">
    <location>
        <begin position="23"/>
        <end position="603"/>
    </location>
</feature>
<keyword evidence="2" id="KW-0732">Signal</keyword>
<keyword evidence="4" id="KW-1185">Reference proteome</keyword>
<name>A0A7I7XSM4_9MYCO</name>
<evidence type="ECO:0000256" key="1">
    <source>
        <dbReference type="SAM" id="MobiDB-lite"/>
    </source>
</evidence>
<reference evidence="3" key="2">
    <citation type="submission" date="2020-02" db="EMBL/GenBank/DDBJ databases">
        <authorList>
            <person name="Matsumoto Y."/>
            <person name="Motooka D."/>
            <person name="Nakamura S."/>
        </authorList>
    </citation>
    <scope>NUCLEOTIDE SEQUENCE</scope>
    <source>
        <strain evidence="3">JCM 13671</strain>
    </source>
</reference>
<dbReference type="RefSeq" id="WP_133057799.1">
    <property type="nucleotide sequence ID" value="NZ_AP022612.1"/>
</dbReference>
<evidence type="ECO:0000313" key="3">
    <source>
        <dbReference type="EMBL" id="BBZ32259.1"/>
    </source>
</evidence>
<dbReference type="AlphaFoldDB" id="A0A7I7XSM4"/>
<dbReference type="Proteomes" id="UP000466931">
    <property type="component" value="Chromosome"/>
</dbReference>
<proteinExistence type="predicted"/>
<protein>
    <recommendedName>
        <fullName evidence="5">PE-PGRS family protein</fullName>
    </recommendedName>
</protein>
<feature type="region of interest" description="Disordered" evidence="1">
    <location>
        <begin position="506"/>
        <end position="603"/>
    </location>
</feature>
<feature type="compositionally biased region" description="Low complexity" evidence="1">
    <location>
        <begin position="526"/>
        <end position="541"/>
    </location>
</feature>
<feature type="compositionally biased region" description="Basic and acidic residues" evidence="1">
    <location>
        <begin position="548"/>
        <end position="595"/>
    </location>
</feature>
<evidence type="ECO:0000256" key="2">
    <source>
        <dbReference type="SAM" id="SignalP"/>
    </source>
</evidence>
<dbReference type="EMBL" id="AP022612">
    <property type="protein sequence ID" value="BBZ32259.1"/>
    <property type="molecule type" value="Genomic_DNA"/>
</dbReference>
<feature type="signal peptide" evidence="2">
    <location>
        <begin position="1"/>
        <end position="22"/>
    </location>
</feature>
<reference evidence="3" key="1">
    <citation type="journal article" date="2019" name="Emerg. Microbes Infect.">
        <title>Comprehensive subspecies identification of 175 nontuberculous mycobacteria species based on 7547 genomic profiles.</title>
        <authorList>
            <person name="Matsumoto Y."/>
            <person name="Kinjo T."/>
            <person name="Motooka D."/>
            <person name="Nabeya D."/>
            <person name="Jung N."/>
            <person name="Uechi K."/>
            <person name="Horii T."/>
            <person name="Iida T."/>
            <person name="Fujita J."/>
            <person name="Nakamura S."/>
        </authorList>
    </citation>
    <scope>NUCLEOTIDE SEQUENCE [LARGE SCALE GENOMIC DNA]</scope>
    <source>
        <strain evidence="3">JCM 13671</strain>
    </source>
</reference>
<dbReference type="OrthoDB" id="4722905at2"/>
<sequence length="603" mass="60013">MEISARSYLTAGMALTAASAIALTPVVVTPSDNRTLTIPSVSVPDVQLSAVIDDAAIAEFIAALNAGLADVVGTVDAIASIPGQTLLGVLDEASTLNTALWTTLIDAAGGPTTTLGGLLYALSATSEAGFSQLLSTVGNADLIVSFLPGDVTDIIGSTLIGSLSTALYALADVVNNPLALSSYTGLLSGGVDIAAGAVYGGVELIDTLGGALLGWNNVEPSAAQSVSWTDGLIKLGIGEVQGQINIALGGLSGILSGLATASDSQIVAGVVQAIQGLAITPISAVVNAAASTGNAVVDALRAGFFTATDIPWYVTASVQQGINGALTAIGDQPLSPASYTTALSSLISGGFGVLNTGIIASGDFLHIPVNLASSLTETTATLIASLTTGVADAVSGLLTAVGLPEDIAGLPVALAVQINQVISDAKDLALGGLTAVNGLIDDGVDTALAISYTVEETITGALTAIGEALTPEAPDAGAGARTALVNVEVATDVAVDKEIVAVDDSTIKDETSEGETSVVVKDSDLTETPSTGGSDSESSTEAPSTVSKAKEKREAAKAERAAAKAERTEKRQAAKAERAEKRTAAKAERASKRESASSSASAE</sequence>
<organism evidence="3 4">
    <name type="scientific">Mycolicibacterium confluentis</name>
    <dbReference type="NCBI Taxonomy" id="28047"/>
    <lineage>
        <taxon>Bacteria</taxon>
        <taxon>Bacillati</taxon>
        <taxon>Actinomycetota</taxon>
        <taxon>Actinomycetes</taxon>
        <taxon>Mycobacteriales</taxon>
        <taxon>Mycobacteriaceae</taxon>
        <taxon>Mycolicibacterium</taxon>
    </lineage>
</organism>
<gene>
    <name evidence="3" type="ORF">MCNF_08640</name>
</gene>
<evidence type="ECO:0000313" key="4">
    <source>
        <dbReference type="Proteomes" id="UP000466931"/>
    </source>
</evidence>
<evidence type="ECO:0008006" key="5">
    <source>
        <dbReference type="Google" id="ProtNLM"/>
    </source>
</evidence>
<accession>A0A7I7XSM4</accession>